<dbReference type="EMBL" id="JALNTZ010000008">
    <property type="protein sequence ID" value="KAJ3642788.1"/>
    <property type="molecule type" value="Genomic_DNA"/>
</dbReference>
<protein>
    <recommendedName>
        <fullName evidence="4">Williams-Beuren syndrome chromosomal region 16 protein-like protein</fullName>
    </recommendedName>
</protein>
<dbReference type="Gene3D" id="2.130.10.30">
    <property type="entry name" value="Regulator of chromosome condensation 1/beta-lactamase-inhibitor protein II"/>
    <property type="match status" value="2"/>
</dbReference>
<feature type="repeat" description="RCC1" evidence="1">
    <location>
        <begin position="173"/>
        <end position="229"/>
    </location>
</feature>
<dbReference type="SUPFAM" id="SSF50985">
    <property type="entry name" value="RCC1/BLIP-II"/>
    <property type="match status" value="1"/>
</dbReference>
<feature type="repeat" description="RCC1" evidence="1">
    <location>
        <begin position="113"/>
        <end position="173"/>
    </location>
</feature>
<feature type="repeat" description="RCC1" evidence="1">
    <location>
        <begin position="394"/>
        <end position="443"/>
    </location>
</feature>
<comment type="caution">
    <text evidence="2">The sequence shown here is derived from an EMBL/GenBank/DDBJ whole genome shotgun (WGS) entry which is preliminary data.</text>
</comment>
<evidence type="ECO:0000313" key="3">
    <source>
        <dbReference type="Proteomes" id="UP001168821"/>
    </source>
</evidence>
<reference evidence="2" key="1">
    <citation type="journal article" date="2023" name="G3 (Bethesda)">
        <title>Whole genome assemblies of Zophobas morio and Tenebrio molitor.</title>
        <authorList>
            <person name="Kaur S."/>
            <person name="Stinson S.A."/>
            <person name="diCenzo G.C."/>
        </authorList>
    </citation>
    <scope>NUCLEOTIDE SEQUENCE</scope>
    <source>
        <strain evidence="2">QUZm001</strain>
    </source>
</reference>
<feature type="repeat" description="RCC1" evidence="1">
    <location>
        <begin position="336"/>
        <end position="393"/>
    </location>
</feature>
<name>A0AA38M448_9CUCU</name>
<evidence type="ECO:0008006" key="4">
    <source>
        <dbReference type="Google" id="ProtNLM"/>
    </source>
</evidence>
<accession>A0AA38M448</accession>
<proteinExistence type="predicted"/>
<keyword evidence="3" id="KW-1185">Reference proteome</keyword>
<dbReference type="GO" id="GO:0070131">
    <property type="term" value="P:positive regulation of mitochondrial translation"/>
    <property type="evidence" value="ECO:0007669"/>
    <property type="project" value="TreeGrafter"/>
</dbReference>
<evidence type="ECO:0000256" key="1">
    <source>
        <dbReference type="PROSITE-ProRule" id="PRU00235"/>
    </source>
</evidence>
<dbReference type="PANTHER" id="PTHR46337">
    <property type="entry name" value="RCC1-LIKE G EXCHANGING FACTOR-LIKE PROTEIN"/>
    <property type="match status" value="1"/>
</dbReference>
<dbReference type="PANTHER" id="PTHR46337:SF1">
    <property type="entry name" value="RCC1-LIKE G EXCHANGING FACTOR-LIKE PROTEIN"/>
    <property type="match status" value="1"/>
</dbReference>
<dbReference type="GO" id="GO:0005085">
    <property type="term" value="F:guanyl-nucleotide exchange factor activity"/>
    <property type="evidence" value="ECO:0007669"/>
    <property type="project" value="TreeGrafter"/>
</dbReference>
<feature type="repeat" description="RCC1" evidence="1">
    <location>
        <begin position="49"/>
        <end position="109"/>
    </location>
</feature>
<dbReference type="Pfam" id="PF00415">
    <property type="entry name" value="RCC1"/>
    <property type="match status" value="3"/>
</dbReference>
<organism evidence="2 3">
    <name type="scientific">Zophobas morio</name>
    <dbReference type="NCBI Taxonomy" id="2755281"/>
    <lineage>
        <taxon>Eukaryota</taxon>
        <taxon>Metazoa</taxon>
        <taxon>Ecdysozoa</taxon>
        <taxon>Arthropoda</taxon>
        <taxon>Hexapoda</taxon>
        <taxon>Insecta</taxon>
        <taxon>Pterygota</taxon>
        <taxon>Neoptera</taxon>
        <taxon>Endopterygota</taxon>
        <taxon>Coleoptera</taxon>
        <taxon>Polyphaga</taxon>
        <taxon>Cucujiformia</taxon>
        <taxon>Tenebrionidae</taxon>
        <taxon>Zophobas</taxon>
    </lineage>
</organism>
<dbReference type="Proteomes" id="UP001168821">
    <property type="component" value="Unassembled WGS sequence"/>
</dbReference>
<dbReference type="InterPro" id="IPR053035">
    <property type="entry name" value="Mitochondrial_GEF_domain"/>
</dbReference>
<evidence type="ECO:0000313" key="2">
    <source>
        <dbReference type="EMBL" id="KAJ3642788.1"/>
    </source>
</evidence>
<sequence>MLNNTKRVSYCILAFNKRFMSVKRKYPINPDDAKTLPVFEYGVSKDSYRRVFVWGNLQTGALGVPYLKKNRNTLQRECLGAPKRLGFAEKFPVKTAACGFGFTAFAVDTDSGHKLYGTGLNTDSQIGRHEIRSGHPLEIIYFPQPIHLPLKNPKTKIKKISAGRAHLAVLTDEGLFLLGNNSYGQCGRKIIQDENYFMSNYINHVRHIDGQTIKDIECGQDHTLAITENGAVFSCGWGADGQTGLGTFNNVSVFSRVKGDIESEHIIKVASRSDFVLALNNKGEVFGWGNAEYDQIRNQRNEQQICHPTHLKHLGVGKVQDVGAGGSFCVVVNDKGEVFTWGFGILGAGPKVEQSFKPIKLAESLFGRNDFQPDSRVVKVVCGLSYAVAVTSLGDIYAWGRNLRSCLGLGSEKDQYFPFKVSLGGYVERVFCGYDHTVAICKPFI</sequence>
<gene>
    <name evidence="2" type="ORF">Zmor_025543</name>
</gene>
<dbReference type="PRINTS" id="PR00633">
    <property type="entry name" value="RCCNDNSATION"/>
</dbReference>
<dbReference type="AlphaFoldDB" id="A0AA38M448"/>
<dbReference type="PROSITE" id="PS50012">
    <property type="entry name" value="RCC1_3"/>
    <property type="match status" value="6"/>
</dbReference>
<dbReference type="GO" id="GO:0019843">
    <property type="term" value="F:rRNA binding"/>
    <property type="evidence" value="ECO:0007669"/>
    <property type="project" value="TreeGrafter"/>
</dbReference>
<dbReference type="GO" id="GO:0005743">
    <property type="term" value="C:mitochondrial inner membrane"/>
    <property type="evidence" value="ECO:0007669"/>
    <property type="project" value="TreeGrafter"/>
</dbReference>
<dbReference type="Pfam" id="PF13540">
    <property type="entry name" value="RCC1_2"/>
    <property type="match status" value="1"/>
</dbReference>
<dbReference type="InterPro" id="IPR000408">
    <property type="entry name" value="Reg_chr_condens"/>
</dbReference>
<dbReference type="InterPro" id="IPR009091">
    <property type="entry name" value="RCC1/BLIP-II"/>
</dbReference>
<feature type="repeat" description="RCC1" evidence="1">
    <location>
        <begin position="283"/>
        <end position="335"/>
    </location>
</feature>